<evidence type="ECO:0000313" key="1">
    <source>
        <dbReference type="EMBL" id="CAG8570491.1"/>
    </source>
</evidence>
<reference evidence="1" key="1">
    <citation type="submission" date="2021-06" db="EMBL/GenBank/DDBJ databases">
        <authorList>
            <person name="Kallberg Y."/>
            <person name="Tangrot J."/>
            <person name="Rosling A."/>
        </authorList>
    </citation>
    <scope>NUCLEOTIDE SEQUENCE</scope>
    <source>
        <strain evidence="1">AU212A</strain>
    </source>
</reference>
<proteinExistence type="predicted"/>
<comment type="caution">
    <text evidence="1">The sequence shown here is derived from an EMBL/GenBank/DDBJ whole genome shotgun (WGS) entry which is preliminary data.</text>
</comment>
<name>A0ACA9M6Q0_9GLOM</name>
<dbReference type="EMBL" id="CAJVPM010010149">
    <property type="protein sequence ID" value="CAG8570491.1"/>
    <property type="molecule type" value="Genomic_DNA"/>
</dbReference>
<gene>
    <name evidence="1" type="ORF">SCALOS_LOCUS5832</name>
</gene>
<organism evidence="1 2">
    <name type="scientific">Scutellospora calospora</name>
    <dbReference type="NCBI Taxonomy" id="85575"/>
    <lineage>
        <taxon>Eukaryota</taxon>
        <taxon>Fungi</taxon>
        <taxon>Fungi incertae sedis</taxon>
        <taxon>Mucoromycota</taxon>
        <taxon>Glomeromycotina</taxon>
        <taxon>Glomeromycetes</taxon>
        <taxon>Diversisporales</taxon>
        <taxon>Gigasporaceae</taxon>
        <taxon>Scutellospora</taxon>
    </lineage>
</organism>
<dbReference type="Proteomes" id="UP000789860">
    <property type="component" value="Unassembled WGS sequence"/>
</dbReference>
<accession>A0ACA9M6Q0</accession>
<evidence type="ECO:0000313" key="2">
    <source>
        <dbReference type="Proteomes" id="UP000789860"/>
    </source>
</evidence>
<sequence length="153" mass="18070">MEEFVINNNMLYKLAVNHNALYDNNQPKNKSNDAINFEGANYENTIDQEWSYIVDDHAMNEIEKYGKKQGFKTCCYYVEKSNNCIQRCMLVCEHYRKPEATKSKDLKKETTSKCIGCTWQINLLCSEKNNPHKIVYITKLVDEYMNYDLDHEL</sequence>
<keyword evidence="2" id="KW-1185">Reference proteome</keyword>
<protein>
    <submittedName>
        <fullName evidence="1">5471_t:CDS:1</fullName>
    </submittedName>
</protein>